<reference evidence="5 6" key="1">
    <citation type="submission" date="2020-08" db="EMBL/GenBank/DDBJ databases">
        <authorList>
            <person name="Hejnol A."/>
        </authorList>
    </citation>
    <scope>NUCLEOTIDE SEQUENCE [LARGE SCALE GENOMIC DNA]</scope>
</reference>
<dbReference type="SMART" id="SM01217">
    <property type="entry name" value="Fn3_like"/>
    <property type="match status" value="1"/>
</dbReference>
<dbReference type="EMBL" id="CAJFCJ010000019">
    <property type="protein sequence ID" value="CAD5123596.1"/>
    <property type="molecule type" value="Genomic_DNA"/>
</dbReference>
<dbReference type="Proteomes" id="UP000549394">
    <property type="component" value="Unassembled WGS sequence"/>
</dbReference>
<keyword evidence="3" id="KW-0732">Signal</keyword>
<evidence type="ECO:0000256" key="3">
    <source>
        <dbReference type="SAM" id="SignalP"/>
    </source>
</evidence>
<dbReference type="OrthoDB" id="47059at2759"/>
<dbReference type="PANTHER" id="PTHR42721">
    <property type="entry name" value="SUGAR HYDROLASE-RELATED"/>
    <property type="match status" value="1"/>
</dbReference>
<keyword evidence="2" id="KW-0326">Glycosidase</keyword>
<feature type="chain" id="PRO_5029626222" evidence="3">
    <location>
        <begin position="22"/>
        <end position="233"/>
    </location>
</feature>
<dbReference type="Pfam" id="PF01915">
    <property type="entry name" value="Glyco_hydro_3_C"/>
    <property type="match status" value="1"/>
</dbReference>
<dbReference type="GO" id="GO:0009044">
    <property type="term" value="F:xylan 1,4-beta-xylosidase activity"/>
    <property type="evidence" value="ECO:0007669"/>
    <property type="project" value="InterPro"/>
</dbReference>
<keyword evidence="1" id="KW-0378">Hydrolase</keyword>
<sequence length="233" mass="26254">MSGARLIVLLFNAGPVDISWAKDNPLVDAIFTIGYPAQATGEALFDVLTLREDYANPAGRLVATWPTTLAQVPPMIDYSMNKRTYRYFEGNPMYPFGYGLSYTVFQYSQLQLKYAIIKAGKDLELSVSLSNVGWYTGDEVVQAYISWESPSVTMPKIQLADFKRIERVKIGETVKVTMRIPYQIMAGWKHDSYVIEQGTLNVYVGGQQPFQQTSLPSNILHSKFYITGTKTFN</sequence>
<dbReference type="InterPro" id="IPR036881">
    <property type="entry name" value="Glyco_hydro_3_C_sf"/>
</dbReference>
<proteinExistence type="predicted"/>
<evidence type="ECO:0000313" key="5">
    <source>
        <dbReference type="EMBL" id="CAD5123596.1"/>
    </source>
</evidence>
<dbReference type="InterPro" id="IPR044993">
    <property type="entry name" value="BXL"/>
</dbReference>
<evidence type="ECO:0000256" key="1">
    <source>
        <dbReference type="ARBA" id="ARBA00022801"/>
    </source>
</evidence>
<protein>
    <submittedName>
        <fullName evidence="5">DgyrCDS11927</fullName>
    </submittedName>
</protein>
<dbReference type="GO" id="GO:0045493">
    <property type="term" value="P:xylan catabolic process"/>
    <property type="evidence" value="ECO:0007669"/>
    <property type="project" value="InterPro"/>
</dbReference>
<name>A0A7I8W4W2_9ANNE</name>
<dbReference type="InterPro" id="IPR002772">
    <property type="entry name" value="Glyco_hydro_3_C"/>
</dbReference>
<feature type="signal peptide" evidence="3">
    <location>
        <begin position="1"/>
        <end position="21"/>
    </location>
</feature>
<dbReference type="SUPFAM" id="SSF52279">
    <property type="entry name" value="Beta-D-glucan exohydrolase, C-terminal domain"/>
    <property type="match status" value="1"/>
</dbReference>
<dbReference type="GO" id="GO:0031222">
    <property type="term" value="P:arabinan catabolic process"/>
    <property type="evidence" value="ECO:0007669"/>
    <property type="project" value="TreeGrafter"/>
</dbReference>
<dbReference type="Gene3D" id="3.40.50.1700">
    <property type="entry name" value="Glycoside hydrolase family 3 C-terminal domain"/>
    <property type="match status" value="1"/>
</dbReference>
<feature type="domain" description="Fibronectin type III-like" evidence="4">
    <location>
        <begin position="139"/>
        <end position="208"/>
    </location>
</feature>
<dbReference type="GO" id="GO:0046556">
    <property type="term" value="F:alpha-L-arabinofuranosidase activity"/>
    <property type="evidence" value="ECO:0007669"/>
    <property type="project" value="TreeGrafter"/>
</dbReference>
<evidence type="ECO:0000259" key="4">
    <source>
        <dbReference type="SMART" id="SM01217"/>
    </source>
</evidence>
<evidence type="ECO:0000313" key="6">
    <source>
        <dbReference type="Proteomes" id="UP000549394"/>
    </source>
</evidence>
<dbReference type="InterPro" id="IPR013783">
    <property type="entry name" value="Ig-like_fold"/>
</dbReference>
<organism evidence="5 6">
    <name type="scientific">Dimorphilus gyrociliatus</name>
    <dbReference type="NCBI Taxonomy" id="2664684"/>
    <lineage>
        <taxon>Eukaryota</taxon>
        <taxon>Metazoa</taxon>
        <taxon>Spiralia</taxon>
        <taxon>Lophotrochozoa</taxon>
        <taxon>Annelida</taxon>
        <taxon>Polychaeta</taxon>
        <taxon>Polychaeta incertae sedis</taxon>
        <taxon>Dinophilidae</taxon>
        <taxon>Dimorphilus</taxon>
    </lineage>
</organism>
<accession>A0A7I8W4W2</accession>
<evidence type="ECO:0000256" key="2">
    <source>
        <dbReference type="ARBA" id="ARBA00023295"/>
    </source>
</evidence>
<dbReference type="AlphaFoldDB" id="A0A7I8W4W2"/>
<dbReference type="PANTHER" id="PTHR42721:SF42">
    <property type="entry name" value="FIBRONECTIN TYPE III-LIKE DOMAIN-CONTAINING PROTEIN"/>
    <property type="match status" value="1"/>
</dbReference>
<keyword evidence="6" id="KW-1185">Reference proteome</keyword>
<dbReference type="Pfam" id="PF14310">
    <property type="entry name" value="Fn3-like"/>
    <property type="match status" value="1"/>
</dbReference>
<comment type="caution">
    <text evidence="5">The sequence shown here is derived from an EMBL/GenBank/DDBJ whole genome shotgun (WGS) entry which is preliminary data.</text>
</comment>
<dbReference type="InterPro" id="IPR026891">
    <property type="entry name" value="Fn3-like"/>
</dbReference>
<dbReference type="Gene3D" id="2.60.40.10">
    <property type="entry name" value="Immunoglobulins"/>
    <property type="match status" value="1"/>
</dbReference>
<gene>
    <name evidence="5" type="ORF">DGYR_LOCUS11261</name>
</gene>